<keyword evidence="1" id="KW-0812">Transmembrane</keyword>
<evidence type="ECO:0000256" key="1">
    <source>
        <dbReference type="SAM" id="Phobius"/>
    </source>
</evidence>
<feature type="transmembrane region" description="Helical" evidence="1">
    <location>
        <begin position="218"/>
        <end position="239"/>
    </location>
</feature>
<feature type="transmembrane region" description="Helical" evidence="1">
    <location>
        <begin position="162"/>
        <end position="188"/>
    </location>
</feature>
<protein>
    <submittedName>
        <fullName evidence="2">ABC transporter permease subunit</fullName>
    </submittedName>
</protein>
<dbReference type="EMBL" id="JAAAMQ010000001">
    <property type="protein sequence ID" value="NBA10649.1"/>
    <property type="molecule type" value="Genomic_DNA"/>
</dbReference>
<name>A0AAJ3DA38_WEICO</name>
<accession>A0AAJ3DA38</accession>
<dbReference type="PANTHER" id="PTHR37305:SF1">
    <property type="entry name" value="MEMBRANE PROTEIN"/>
    <property type="match status" value="1"/>
</dbReference>
<evidence type="ECO:0000313" key="3">
    <source>
        <dbReference type="Proteomes" id="UP000719917"/>
    </source>
</evidence>
<feature type="transmembrane region" description="Helical" evidence="1">
    <location>
        <begin position="53"/>
        <end position="76"/>
    </location>
</feature>
<dbReference type="Proteomes" id="UP000719917">
    <property type="component" value="Unassembled WGS sequence"/>
</dbReference>
<dbReference type="AlphaFoldDB" id="A0AAJ3DA38"/>
<feature type="transmembrane region" description="Helical" evidence="1">
    <location>
        <begin position="133"/>
        <end position="155"/>
    </location>
</feature>
<proteinExistence type="predicted"/>
<dbReference type="Pfam" id="PF12730">
    <property type="entry name" value="ABC2_membrane_4"/>
    <property type="match status" value="1"/>
</dbReference>
<dbReference type="PANTHER" id="PTHR37305">
    <property type="entry name" value="INTEGRAL MEMBRANE PROTEIN-RELATED"/>
    <property type="match status" value="1"/>
</dbReference>
<reference evidence="2" key="1">
    <citation type="submission" date="2020-01" db="EMBL/GenBank/DDBJ databases">
        <title>First Reported Case and Whole Genome of Weissella confusa in an Equid.</title>
        <authorList>
            <person name="Little S.V."/>
            <person name="Lawhon S.D."/>
        </authorList>
    </citation>
    <scope>NUCLEOTIDE SEQUENCE</scope>
    <source>
        <strain evidence="2">718955</strain>
    </source>
</reference>
<keyword evidence="1" id="KW-1133">Transmembrane helix</keyword>
<organism evidence="2 3">
    <name type="scientific">Weissella confusa</name>
    <name type="common">Lactobacillus confusus</name>
    <dbReference type="NCBI Taxonomy" id="1583"/>
    <lineage>
        <taxon>Bacteria</taxon>
        <taxon>Bacillati</taxon>
        <taxon>Bacillota</taxon>
        <taxon>Bacilli</taxon>
        <taxon>Lactobacillales</taxon>
        <taxon>Lactobacillaceae</taxon>
        <taxon>Weissella</taxon>
    </lineage>
</organism>
<sequence>MLIKLELQKFFKKTSTWVMPLVILALGLLLALANALDQSETIKTLVNQEFTGTLALVTDLMLLGVAGRVITSEFTFGTMKMLFAQRFTRRQIFMAKLVTVAVAFVLLQAALFITMVLISLLFGHAWLVDLGIFAGYLFGSVISSILFVSVMFVVANLIRNDLLVVVIGILMILMLEVIGAVVVGHGILPLDYSPLGAFYVSAMAGLPSVMAEYQMNGFLVGLATIIYSGILYGVALMLFKRREV</sequence>
<feature type="transmembrane region" description="Helical" evidence="1">
    <location>
        <begin position="97"/>
        <end position="127"/>
    </location>
</feature>
<keyword evidence="1" id="KW-0472">Membrane</keyword>
<gene>
    <name evidence="2" type="ORF">GTU77_00195</name>
</gene>
<dbReference type="RefSeq" id="WP_135797116.1">
    <property type="nucleotide sequence ID" value="NZ_CP027565.1"/>
</dbReference>
<comment type="caution">
    <text evidence="2">The sequence shown here is derived from an EMBL/GenBank/DDBJ whole genome shotgun (WGS) entry which is preliminary data.</text>
</comment>
<evidence type="ECO:0000313" key="2">
    <source>
        <dbReference type="EMBL" id="NBA10649.1"/>
    </source>
</evidence>